<evidence type="ECO:0000259" key="3">
    <source>
        <dbReference type="PROSITE" id="PS51668"/>
    </source>
</evidence>
<dbReference type="AlphaFoldDB" id="A0A1I0DKL8"/>
<feature type="domain" description="TsaA-like" evidence="3">
    <location>
        <begin position="5"/>
        <end position="145"/>
    </location>
</feature>
<dbReference type="EMBL" id="FOHK01000006">
    <property type="protein sequence ID" value="SET33007.1"/>
    <property type="molecule type" value="Genomic_DNA"/>
</dbReference>
<dbReference type="InterPro" id="IPR041369">
    <property type="entry name" value="TrmO_C"/>
</dbReference>
<evidence type="ECO:0000256" key="2">
    <source>
        <dbReference type="ARBA" id="ARBA00033753"/>
    </source>
</evidence>
<sequence>MSFHYKAVGVVESPYKEKFAIPRQPGLAKHAFGSILLSPEFTQDAVRDLSAFSHIWVLFHFHENDDKGWKALVRPPRLGGNAKAGVFATRSTYRPNGIGMSVLPLSGVTMKGNQVRIDVAQLDLVDGTPILDIKPYIPYSDSVPDANAGFATNAPEARLEVHYSSSAMTTLTQVKDAYPHLKTLIEEVLSQDPRPAYKQQTIDKKCYGMALYCFNIRWQLVNATTIEVVTIEKNNDQ</sequence>
<dbReference type="Pfam" id="PF18389">
    <property type="entry name" value="TrmO_C"/>
    <property type="match status" value="1"/>
</dbReference>
<dbReference type="PANTHER" id="PTHR12818:SF0">
    <property type="entry name" value="TRNA (ADENINE(37)-N6)-METHYLTRANSFERASE"/>
    <property type="match status" value="1"/>
</dbReference>
<dbReference type="RefSeq" id="WP_093329013.1">
    <property type="nucleotide sequence ID" value="NZ_AP027363.1"/>
</dbReference>
<reference evidence="4 5" key="1">
    <citation type="submission" date="2016-10" db="EMBL/GenBank/DDBJ databases">
        <authorList>
            <person name="de Groot N.N."/>
        </authorList>
    </citation>
    <scope>NUCLEOTIDE SEQUENCE [LARGE SCALE GENOMIC DNA]</scope>
    <source>
        <strain evidence="4 5">DSM 19706</strain>
    </source>
</reference>
<dbReference type="NCBIfam" id="TIGR00104">
    <property type="entry name" value="tRNA_TsaA"/>
    <property type="match status" value="1"/>
</dbReference>
<accession>A0A1I0DKL8</accession>
<dbReference type="GO" id="GO:0089715">
    <property type="term" value="F:tRNA (L-threonylcarbamoyladenosine(37)-C2) methyltransferase activity"/>
    <property type="evidence" value="ECO:0007669"/>
    <property type="project" value="TreeGrafter"/>
</dbReference>
<dbReference type="STRING" id="349064.SAMN05660429_01560"/>
<gene>
    <name evidence="4" type="ORF">SAMN05660429_01560</name>
</gene>
<dbReference type="PROSITE" id="PS01318">
    <property type="entry name" value="TSAA_1"/>
    <property type="match status" value="1"/>
</dbReference>
<dbReference type="PROSITE" id="PS51668">
    <property type="entry name" value="TSAA_2"/>
    <property type="match status" value="1"/>
</dbReference>
<dbReference type="GO" id="GO:0032259">
    <property type="term" value="P:methylation"/>
    <property type="evidence" value="ECO:0007669"/>
    <property type="project" value="UniProtKB-KW"/>
</dbReference>
<dbReference type="Gene3D" id="3.30.2310.10">
    <property type="entry name" value="YaeB-like"/>
    <property type="match status" value="1"/>
</dbReference>
<dbReference type="InterPro" id="IPR040372">
    <property type="entry name" value="YaeB-like"/>
</dbReference>
<dbReference type="OrthoDB" id="9804309at2"/>
<dbReference type="Pfam" id="PF01980">
    <property type="entry name" value="TrmO_N"/>
    <property type="match status" value="1"/>
</dbReference>
<dbReference type="InterPro" id="IPR036414">
    <property type="entry name" value="YaeB_N_sf"/>
</dbReference>
<dbReference type="Gene3D" id="2.40.30.70">
    <property type="entry name" value="YaeB-like"/>
    <property type="match status" value="1"/>
</dbReference>
<comment type="similarity">
    <text evidence="2">Belongs to the tRNA methyltransferase O family.</text>
</comment>
<keyword evidence="1" id="KW-0949">S-adenosyl-L-methionine</keyword>
<keyword evidence="4" id="KW-0489">Methyltransferase</keyword>
<evidence type="ECO:0000256" key="1">
    <source>
        <dbReference type="ARBA" id="ARBA00022691"/>
    </source>
</evidence>
<name>A0A1I0DKL8_THASX</name>
<evidence type="ECO:0000313" key="4">
    <source>
        <dbReference type="EMBL" id="SET33007.1"/>
    </source>
</evidence>
<dbReference type="PANTHER" id="PTHR12818">
    <property type="entry name" value="TRNA (ADENINE(37)-N6)-METHYLTRANSFERASE"/>
    <property type="match status" value="1"/>
</dbReference>
<keyword evidence="4" id="KW-0808">Transferase</keyword>
<dbReference type="Proteomes" id="UP000199308">
    <property type="component" value="Unassembled WGS sequence"/>
</dbReference>
<dbReference type="SUPFAM" id="SSF118196">
    <property type="entry name" value="YaeB-like"/>
    <property type="match status" value="1"/>
</dbReference>
<protein>
    <submittedName>
        <fullName evidence="4">tRNA-Thr(GGU) m(6)t(6)A37 methyltransferase TsaA</fullName>
    </submittedName>
</protein>
<dbReference type="InterPro" id="IPR036413">
    <property type="entry name" value="YaeB-like_sf"/>
</dbReference>
<keyword evidence="5" id="KW-1185">Reference proteome</keyword>
<evidence type="ECO:0000313" key="5">
    <source>
        <dbReference type="Proteomes" id="UP000199308"/>
    </source>
</evidence>
<dbReference type="CDD" id="cd09281">
    <property type="entry name" value="UPF0066"/>
    <property type="match status" value="1"/>
</dbReference>
<dbReference type="InterPro" id="IPR023370">
    <property type="entry name" value="TrmO-like_N"/>
</dbReference>
<organism evidence="4 5">
    <name type="scientific">Thalassotalea agarivorans</name>
    <name type="common">Thalassomonas agarivorans</name>
    <dbReference type="NCBI Taxonomy" id="349064"/>
    <lineage>
        <taxon>Bacteria</taxon>
        <taxon>Pseudomonadati</taxon>
        <taxon>Pseudomonadota</taxon>
        <taxon>Gammaproteobacteria</taxon>
        <taxon>Alteromonadales</taxon>
        <taxon>Colwelliaceae</taxon>
        <taxon>Thalassotalea</taxon>
    </lineage>
</organism>
<dbReference type="InterPro" id="IPR023368">
    <property type="entry name" value="UPF0066_cons_site"/>
</dbReference>
<proteinExistence type="inferred from homology"/>